<evidence type="ECO:0000259" key="1">
    <source>
        <dbReference type="Pfam" id="PF04149"/>
    </source>
</evidence>
<name>A0A918FVN2_9ACTN</name>
<organism evidence="2 3">
    <name type="scientific">Streptomyces humidus</name>
    <dbReference type="NCBI Taxonomy" id="52259"/>
    <lineage>
        <taxon>Bacteria</taxon>
        <taxon>Bacillati</taxon>
        <taxon>Actinomycetota</taxon>
        <taxon>Actinomycetes</taxon>
        <taxon>Kitasatosporales</taxon>
        <taxon>Streptomycetaceae</taxon>
        <taxon>Streptomyces</taxon>
    </lineage>
</organism>
<dbReference type="EMBL" id="BMTL01000010">
    <property type="protein sequence ID" value="GGR87822.1"/>
    <property type="molecule type" value="Genomic_DNA"/>
</dbReference>
<sequence length="64" mass="6263">MTTGTGPYSTFSGGAEGNACAELAASPVPSAPHLRESEEPGTALTTTPAALAHLLAGIRAGLGR</sequence>
<keyword evidence="3" id="KW-1185">Reference proteome</keyword>
<proteinExistence type="predicted"/>
<accession>A0A918FVN2</accession>
<protein>
    <recommendedName>
        <fullName evidence="1">DUF397 domain-containing protein</fullName>
    </recommendedName>
</protein>
<reference evidence="2" key="2">
    <citation type="submission" date="2020-09" db="EMBL/GenBank/DDBJ databases">
        <authorList>
            <person name="Sun Q."/>
            <person name="Ohkuma M."/>
        </authorList>
    </citation>
    <scope>NUCLEOTIDE SEQUENCE</scope>
    <source>
        <strain evidence="2">JCM 4386</strain>
    </source>
</reference>
<feature type="domain" description="DUF397" evidence="1">
    <location>
        <begin position="9"/>
        <end position="59"/>
    </location>
</feature>
<dbReference type="Pfam" id="PF04149">
    <property type="entry name" value="DUF397"/>
    <property type="match status" value="1"/>
</dbReference>
<dbReference type="AlphaFoldDB" id="A0A918FVN2"/>
<gene>
    <name evidence="2" type="ORF">GCM10010269_28750</name>
</gene>
<dbReference type="Proteomes" id="UP000606194">
    <property type="component" value="Unassembled WGS sequence"/>
</dbReference>
<evidence type="ECO:0000313" key="2">
    <source>
        <dbReference type="EMBL" id="GGR87822.1"/>
    </source>
</evidence>
<comment type="caution">
    <text evidence="2">The sequence shown here is derived from an EMBL/GenBank/DDBJ whole genome shotgun (WGS) entry which is preliminary data.</text>
</comment>
<dbReference type="RefSeq" id="WP_190149617.1">
    <property type="nucleotide sequence ID" value="NZ_BMTL01000010.1"/>
</dbReference>
<evidence type="ECO:0000313" key="3">
    <source>
        <dbReference type="Proteomes" id="UP000606194"/>
    </source>
</evidence>
<dbReference type="InterPro" id="IPR007278">
    <property type="entry name" value="DUF397"/>
</dbReference>
<reference evidence="2" key="1">
    <citation type="journal article" date="2014" name="Int. J. Syst. Evol. Microbiol.">
        <title>Complete genome sequence of Corynebacterium casei LMG S-19264T (=DSM 44701T), isolated from a smear-ripened cheese.</title>
        <authorList>
            <consortium name="US DOE Joint Genome Institute (JGI-PGF)"/>
            <person name="Walter F."/>
            <person name="Albersmeier A."/>
            <person name="Kalinowski J."/>
            <person name="Ruckert C."/>
        </authorList>
    </citation>
    <scope>NUCLEOTIDE SEQUENCE</scope>
    <source>
        <strain evidence="2">JCM 4386</strain>
    </source>
</reference>